<reference evidence="1" key="1">
    <citation type="journal article" date="2021" name="Proc. Natl. Acad. Sci. U.S.A.">
        <title>A Catalog of Tens of Thousands of Viruses from Human Metagenomes Reveals Hidden Associations with Chronic Diseases.</title>
        <authorList>
            <person name="Tisza M.J."/>
            <person name="Buck C.B."/>
        </authorList>
    </citation>
    <scope>NUCLEOTIDE SEQUENCE</scope>
    <source>
        <strain evidence="1">Ct78050</strain>
    </source>
</reference>
<dbReference type="EMBL" id="BK015791">
    <property type="protein sequence ID" value="DAE25007.1"/>
    <property type="molecule type" value="Genomic_DNA"/>
</dbReference>
<sequence>MDYKTKRWKKKRESILRKDGYLCQISKRYGRRVEAEVVHHIYPADEYPEYRFCDWNLISVSVGEHNKLENRSTGALTELGEELKRHTIPGVDWRKKKKDYAI</sequence>
<name>A0A8S5R0J2_9CAUD</name>
<organism evidence="1">
    <name type="scientific">Myoviridae sp. ct78050</name>
    <dbReference type="NCBI Taxonomy" id="2826617"/>
    <lineage>
        <taxon>Viruses</taxon>
        <taxon>Duplodnaviria</taxon>
        <taxon>Heunggongvirae</taxon>
        <taxon>Uroviricota</taxon>
        <taxon>Caudoviricetes</taxon>
    </lineage>
</organism>
<accession>A0A8S5R0J2</accession>
<proteinExistence type="predicted"/>
<evidence type="ECO:0000313" key="1">
    <source>
        <dbReference type="EMBL" id="DAE25007.1"/>
    </source>
</evidence>
<protein>
    <submittedName>
        <fullName evidence="1">NinG protein</fullName>
    </submittedName>
</protein>